<dbReference type="Proteomes" id="UP001159428">
    <property type="component" value="Unassembled WGS sequence"/>
</dbReference>
<dbReference type="Gene3D" id="1.10.20.10">
    <property type="entry name" value="Histone, subunit A"/>
    <property type="match status" value="1"/>
</dbReference>
<dbReference type="FunFam" id="1.10.20.10:FF:000088">
    <property type="entry name" value="Histone H3-like centromeric protein CSE4"/>
    <property type="match status" value="1"/>
</dbReference>
<comment type="similarity">
    <text evidence="3">Belongs to the histone H3 family.</text>
</comment>
<dbReference type="InterPro" id="IPR009072">
    <property type="entry name" value="Histone-fold"/>
</dbReference>
<evidence type="ECO:0000313" key="10">
    <source>
        <dbReference type="EMBL" id="CAH3037479.1"/>
    </source>
</evidence>
<evidence type="ECO:0000256" key="2">
    <source>
        <dbReference type="ARBA" id="ARBA00004286"/>
    </source>
</evidence>
<name>A0AAU9VWI4_9CNID</name>
<evidence type="ECO:0000256" key="3">
    <source>
        <dbReference type="ARBA" id="ARBA00010343"/>
    </source>
</evidence>
<organism evidence="10 11">
    <name type="scientific">Pocillopora meandrina</name>
    <dbReference type="NCBI Taxonomy" id="46732"/>
    <lineage>
        <taxon>Eukaryota</taxon>
        <taxon>Metazoa</taxon>
        <taxon>Cnidaria</taxon>
        <taxon>Anthozoa</taxon>
        <taxon>Hexacorallia</taxon>
        <taxon>Scleractinia</taxon>
        <taxon>Astrocoeniina</taxon>
        <taxon>Pocilloporidae</taxon>
        <taxon>Pocillopora</taxon>
    </lineage>
</organism>
<dbReference type="Pfam" id="PF00125">
    <property type="entry name" value="Histone"/>
    <property type="match status" value="1"/>
</dbReference>
<keyword evidence="7" id="KW-0544">Nucleosome core</keyword>
<proteinExistence type="inferred from homology"/>
<sequence length="322" mass="37004">MSTFNASPEVILSKNGAKYLLKRNASEKELFKKQTWLLDKAKSKEERAFCRERERLLQRRLSRFQGVGERVKRITEDESDKWEVQSDTPCYIKHRRKQGIFLDSSPLWSSQDSVCPSSGASMSQRGPGVHNCDEFLSSPSVVRKFKRAISEQYSSTSSRTSSPRSTSCKVSVMVRNAVEKSHSDKRKGKSPQKRSFSTAEVIYSNAKRSAPVDEGSARKRRKYRPGTRALMEIKHYQKTTHLLLRKSPFFRVVREIADKFYQQVELRWQATALLALQEAAEAFLVRLFEDANLCAIHAKRVTVMPRDMQLARRIRGRHDGLG</sequence>
<evidence type="ECO:0000259" key="9">
    <source>
        <dbReference type="Pfam" id="PF00125"/>
    </source>
</evidence>
<dbReference type="GO" id="GO:0000786">
    <property type="term" value="C:nucleosome"/>
    <property type="evidence" value="ECO:0007669"/>
    <property type="project" value="UniProtKB-KW"/>
</dbReference>
<feature type="domain" description="Core Histone H2A/H2B/H3" evidence="9">
    <location>
        <begin position="225"/>
        <end position="314"/>
    </location>
</feature>
<dbReference type="SUPFAM" id="SSF47113">
    <property type="entry name" value="Histone-fold"/>
    <property type="match status" value="1"/>
</dbReference>
<evidence type="ECO:0000256" key="4">
    <source>
        <dbReference type="ARBA" id="ARBA00022454"/>
    </source>
</evidence>
<keyword evidence="11" id="KW-1185">Reference proteome</keyword>
<comment type="caution">
    <text evidence="10">The sequence shown here is derived from an EMBL/GenBank/DDBJ whole genome shotgun (WGS) entry which is preliminary data.</text>
</comment>
<dbReference type="InterPro" id="IPR000164">
    <property type="entry name" value="Histone_H3/CENP-A"/>
</dbReference>
<dbReference type="AlphaFoldDB" id="A0AAU9VWI4"/>
<dbReference type="CDD" id="cd22911">
    <property type="entry name" value="HFD_H3"/>
    <property type="match status" value="1"/>
</dbReference>
<dbReference type="GO" id="GO:0046982">
    <property type="term" value="F:protein heterodimerization activity"/>
    <property type="evidence" value="ECO:0007669"/>
    <property type="project" value="InterPro"/>
</dbReference>
<dbReference type="PRINTS" id="PR00622">
    <property type="entry name" value="HISTONEH3"/>
</dbReference>
<dbReference type="PANTHER" id="PTHR45810:SF17">
    <property type="entry name" value="HISTONE H3-LIKE CENTROMERIC PROTEIN A"/>
    <property type="match status" value="1"/>
</dbReference>
<dbReference type="GO" id="GO:0003677">
    <property type="term" value="F:DNA binding"/>
    <property type="evidence" value="ECO:0007669"/>
    <property type="project" value="UniProtKB-KW"/>
</dbReference>
<dbReference type="InterPro" id="IPR007125">
    <property type="entry name" value="H2A/H2B/H3"/>
</dbReference>
<keyword evidence="5" id="KW-0238">DNA-binding</keyword>
<keyword evidence="6" id="KW-0539">Nucleus</keyword>
<dbReference type="GO" id="GO:0030527">
    <property type="term" value="F:structural constituent of chromatin"/>
    <property type="evidence" value="ECO:0007669"/>
    <property type="project" value="InterPro"/>
</dbReference>
<evidence type="ECO:0000256" key="8">
    <source>
        <dbReference type="SAM" id="MobiDB-lite"/>
    </source>
</evidence>
<dbReference type="GO" id="GO:0005634">
    <property type="term" value="C:nucleus"/>
    <property type="evidence" value="ECO:0007669"/>
    <property type="project" value="UniProtKB-SubCell"/>
</dbReference>
<dbReference type="SMART" id="SM00428">
    <property type="entry name" value="H3"/>
    <property type="match status" value="1"/>
</dbReference>
<evidence type="ECO:0000313" key="11">
    <source>
        <dbReference type="Proteomes" id="UP001159428"/>
    </source>
</evidence>
<evidence type="ECO:0000256" key="5">
    <source>
        <dbReference type="ARBA" id="ARBA00023125"/>
    </source>
</evidence>
<evidence type="ECO:0000256" key="1">
    <source>
        <dbReference type="ARBA" id="ARBA00004123"/>
    </source>
</evidence>
<evidence type="ECO:0000256" key="7">
    <source>
        <dbReference type="ARBA" id="ARBA00023269"/>
    </source>
</evidence>
<feature type="compositionally biased region" description="Basic residues" evidence="8">
    <location>
        <begin position="183"/>
        <end position="192"/>
    </location>
</feature>
<feature type="region of interest" description="Disordered" evidence="8">
    <location>
        <begin position="176"/>
        <end position="196"/>
    </location>
</feature>
<keyword evidence="4" id="KW-0158">Chromosome</keyword>
<evidence type="ECO:0000256" key="6">
    <source>
        <dbReference type="ARBA" id="ARBA00023242"/>
    </source>
</evidence>
<dbReference type="PANTHER" id="PTHR45810">
    <property type="entry name" value="HISTONE H3.2"/>
    <property type="match status" value="1"/>
</dbReference>
<gene>
    <name evidence="10" type="ORF">PMEA_00022106</name>
</gene>
<comment type="subcellular location">
    <subcellularLocation>
        <location evidence="2">Chromosome</location>
    </subcellularLocation>
    <subcellularLocation>
        <location evidence="1">Nucleus</location>
    </subcellularLocation>
</comment>
<protein>
    <recommendedName>
        <fullName evidence="9">Core Histone H2A/H2B/H3 domain-containing protein</fullName>
    </recommendedName>
</protein>
<accession>A0AAU9VWI4</accession>
<reference evidence="10 11" key="1">
    <citation type="submission" date="2022-05" db="EMBL/GenBank/DDBJ databases">
        <authorList>
            <consortium name="Genoscope - CEA"/>
            <person name="William W."/>
        </authorList>
    </citation>
    <scope>NUCLEOTIDE SEQUENCE [LARGE SCALE GENOMIC DNA]</scope>
</reference>
<dbReference type="EMBL" id="CALNXJ010000004">
    <property type="protein sequence ID" value="CAH3037479.1"/>
    <property type="molecule type" value="Genomic_DNA"/>
</dbReference>